<dbReference type="EMBL" id="JABANM010000001">
    <property type="protein sequence ID" value="KAF4756727.1"/>
    <property type="molecule type" value="Genomic_DNA"/>
</dbReference>
<feature type="region of interest" description="Disordered" evidence="2">
    <location>
        <begin position="797"/>
        <end position="832"/>
    </location>
</feature>
<dbReference type="PANTHER" id="PTHR12820">
    <property type="entry name" value="VACUOLAR SORTING PROTEIN 53"/>
    <property type="match status" value="1"/>
</dbReference>
<evidence type="ECO:0000313" key="6">
    <source>
        <dbReference type="Proteomes" id="UP000553632"/>
    </source>
</evidence>
<evidence type="ECO:0000256" key="2">
    <source>
        <dbReference type="SAM" id="MobiDB-lite"/>
    </source>
</evidence>
<keyword evidence="6" id="KW-1185">Reference proteome</keyword>
<dbReference type="Proteomes" id="UP000553632">
    <property type="component" value="Unassembled WGS sequence"/>
</dbReference>
<feature type="compositionally biased region" description="Low complexity" evidence="2">
    <location>
        <begin position="816"/>
        <end position="832"/>
    </location>
</feature>
<comment type="caution">
    <text evidence="4">The sequence shown here is derived from an EMBL/GenBank/DDBJ whole genome shotgun (WGS) entry which is preliminary data.</text>
</comment>
<proteinExistence type="predicted"/>
<feature type="compositionally biased region" description="Basic and acidic residues" evidence="2">
    <location>
        <begin position="920"/>
        <end position="929"/>
    </location>
</feature>
<feature type="region of interest" description="Disordered" evidence="2">
    <location>
        <begin position="913"/>
        <end position="972"/>
    </location>
</feature>
<protein>
    <submittedName>
        <fullName evidence="4">Vacuolar protein sorting-associated protein 53</fullName>
    </submittedName>
</protein>
<feature type="domain" description="Vps53 N-terminal" evidence="3">
    <location>
        <begin position="37"/>
        <end position="405"/>
    </location>
</feature>
<evidence type="ECO:0000313" key="5">
    <source>
        <dbReference type="EMBL" id="KAF4756727.1"/>
    </source>
</evidence>
<evidence type="ECO:0000313" key="4">
    <source>
        <dbReference type="EMBL" id="KAF4751735.1"/>
    </source>
</evidence>
<organism evidence="4 6">
    <name type="scientific">Perkinsus olseni</name>
    <name type="common">Perkinsus atlanticus</name>
    <dbReference type="NCBI Taxonomy" id="32597"/>
    <lineage>
        <taxon>Eukaryota</taxon>
        <taxon>Sar</taxon>
        <taxon>Alveolata</taxon>
        <taxon>Perkinsozoa</taxon>
        <taxon>Perkinsea</taxon>
        <taxon>Perkinsida</taxon>
        <taxon>Perkinsidae</taxon>
        <taxon>Perkinsus</taxon>
    </lineage>
</organism>
<gene>
    <name evidence="4" type="primary">VPS53_1</name>
    <name evidence="5" type="ORF">FOZ62_000008</name>
    <name evidence="4" type="ORF">FOZ63_000007</name>
</gene>
<feature type="region of interest" description="Disordered" evidence="2">
    <location>
        <begin position="735"/>
        <end position="776"/>
    </location>
</feature>
<dbReference type="InterPro" id="IPR007234">
    <property type="entry name" value="Vps53_N"/>
</dbReference>
<dbReference type="InterPro" id="IPR039766">
    <property type="entry name" value="Vps53"/>
</dbReference>
<reference evidence="6 7" key="1">
    <citation type="submission" date="2020-04" db="EMBL/GenBank/DDBJ databases">
        <title>Perkinsus olseni comparative genomics.</title>
        <authorList>
            <person name="Bogema D.R."/>
        </authorList>
    </citation>
    <scope>NUCLEOTIDE SEQUENCE [LARGE SCALE GENOMIC DNA]</scope>
    <source>
        <strain evidence="5">ATCC PRA-205</strain>
        <strain evidence="4 6">ATCC PRA-207</strain>
    </source>
</reference>
<dbReference type="GO" id="GO:0042147">
    <property type="term" value="P:retrograde transport, endosome to Golgi"/>
    <property type="evidence" value="ECO:0007669"/>
    <property type="project" value="InterPro"/>
</dbReference>
<dbReference type="Pfam" id="PF04100">
    <property type="entry name" value="Vps53_N"/>
    <property type="match status" value="1"/>
</dbReference>
<dbReference type="GO" id="GO:0000938">
    <property type="term" value="C:GARP complex"/>
    <property type="evidence" value="ECO:0007669"/>
    <property type="project" value="InterPro"/>
</dbReference>
<accession>A0A7J6U2V9</accession>
<dbReference type="PANTHER" id="PTHR12820:SF0">
    <property type="entry name" value="VACUOLAR PROTEIN SORTING-ASSOCIATED PROTEIN 53 HOMOLOG"/>
    <property type="match status" value="1"/>
</dbReference>
<evidence type="ECO:0000259" key="3">
    <source>
        <dbReference type="Pfam" id="PF04100"/>
    </source>
</evidence>
<dbReference type="GO" id="GO:0005829">
    <property type="term" value="C:cytosol"/>
    <property type="evidence" value="ECO:0007669"/>
    <property type="project" value="GOC"/>
</dbReference>
<evidence type="ECO:0000256" key="1">
    <source>
        <dbReference type="SAM" id="Coils"/>
    </source>
</evidence>
<keyword evidence="1" id="KW-0175">Coiled coil</keyword>
<dbReference type="Proteomes" id="UP000574390">
    <property type="component" value="Unassembled WGS sequence"/>
</dbReference>
<feature type="compositionally biased region" description="Basic and acidic residues" evidence="2">
    <location>
        <begin position="956"/>
        <end position="972"/>
    </location>
</feature>
<sequence>MYEDSEEDYGDVDLPSELLAALAQSQEIDSDALEQPEFDVVEYVNDMFPDEGSLKDVDAKLASIESEISELDKEIDRGVRDYAQRAVDGDAEKALKAATAGVEELDNKIESIHSRARESEKLVQSVSGDVAALDVAKKHITATVTALKRLVMLVSATEQLTAFAAEKRFEQCTPLVLAIVELSEMFEPLRPRLPQVEELLNHKDRLLEDLKAECLEDIEGKLFTPGYDPENKVDVKAACETAAAIGKEVKDDVISMYCMRLLKEYQKLFSFPDGQYSTLEDCDRRFAWLSRTLRRYNAEHREYFPSEWRVDKQLCLHYCHLTRQHLVDLLAATAAPGKTEDAGLLFQLAVKNIEMENDLDKRYSRGDGDMSFRGIVSNCFEPYLSVWVDHEESLLCTKVDEAAAKENPEIMGSKRGSVPSSTAVSEGAQTEPVFVYTSVVELFTKMKKLFKNCKSVSTSNTMFLLCVKSFRVALDRYTDKVLSSRVRSSSSDEQVYAVAGSCVYITQTLPLLASSISETIDEPLKAQINFAKQMEEAADVETQAIEQLSSRTADQCMRRVTQFLKDNKKSWTSVDSADVNAVTSRAHRSLTANLREAAQGLTEPQYSAVAEGVMAKIIEDYCTLIFTGVKEPVDSTERVELLSGLTGGLQTLLLEAPVEGASAAGENTMEAMHAYSAVTCRRMQLPLAVLRALSVQQSGEDAMRVEIIQALCADREDTPTEEAIDQALSVARSMQHGGGISGRIARDGSSSIGSAGASSGPASMKDGSRSGTDDVGPMAAQFGAVFTTAWGNIQSQVDSARTHPSHPVEGDQPLPSAAENSSSSSSSAAGAGVSLGVSSNAAAAIGDNGQGDVAAKMQQMFKNIGEQWKTKMYFTIVKGGAKLRSLDYCRMFAKERGNPKPTEVGLELQRVRTASTTTERVSREGERPRTRQLPRENIATRRARTAETGTRGGWGGKEDRDRAATAENGERGKSIRARVDSQRQRTAEKTSVRRSFRNAAADIHAAVSPTASGLKLGVARAKADLQVLSLQHEESHKILNRVRTHHSFPHRVELFRDEFLPVLTDLRETIADMRFETSTDLSAAAADVQDLQGQYMATSLLLDEVEKKVEELEETIGWS</sequence>
<feature type="coiled-coil region" evidence="1">
    <location>
        <begin position="54"/>
        <end position="122"/>
    </location>
</feature>
<evidence type="ECO:0000313" key="7">
    <source>
        <dbReference type="Proteomes" id="UP000574390"/>
    </source>
</evidence>
<dbReference type="AlphaFoldDB" id="A0A7J6U2V9"/>
<dbReference type="EMBL" id="JABANO010006484">
    <property type="protein sequence ID" value="KAF4751735.1"/>
    <property type="molecule type" value="Genomic_DNA"/>
</dbReference>
<name>A0A7J6U2V9_PEROL</name>
<feature type="compositionally biased region" description="Low complexity" evidence="2">
    <location>
        <begin position="747"/>
        <end position="763"/>
    </location>
</feature>